<dbReference type="AlphaFoldDB" id="A0A2P7B4C8"/>
<reference evidence="2" key="1">
    <citation type="submission" date="2017-11" db="EMBL/GenBank/DDBJ databases">
        <authorList>
            <person name="Kuznetsova I."/>
            <person name="Sazanova A."/>
            <person name="Chirak E."/>
            <person name="Safronova V."/>
            <person name="Willems A."/>
        </authorList>
    </citation>
    <scope>NUCLEOTIDE SEQUENCE [LARGE SCALE GENOMIC DNA]</scope>
    <source>
        <strain evidence="2">CCBAU 03422</strain>
    </source>
</reference>
<comment type="caution">
    <text evidence="1">The sequence shown here is derived from an EMBL/GenBank/DDBJ whole genome shotgun (WGS) entry which is preliminary data.</text>
</comment>
<proteinExistence type="predicted"/>
<evidence type="ECO:0000313" key="2">
    <source>
        <dbReference type="Proteomes" id="UP000241764"/>
    </source>
</evidence>
<protein>
    <recommendedName>
        <fullName evidence="3">PilZ domain-containing protein</fullName>
    </recommendedName>
</protein>
<keyword evidence="2" id="KW-1185">Reference proteome</keyword>
<gene>
    <name evidence="1" type="ORF">CU103_23355</name>
</gene>
<sequence>MKSETQKTLPFYQLCAPICALIFAAGLSGCSTSGNTTVDPNSPKAQATAEAQKRITASELLAFCPTVTIREGTSVLTNYGKSADKTPENLIYQASIADETRSCQPGDGTLTMNVAIAGKIVPGAKFSPGTITVPIRVAVIQGKDVLYSKLHKHAVSATDSSAATQFVFNDPNVTFPKPTTQNIQVFIGFDEGPDVAGTKAKQKKQ</sequence>
<organism evidence="1 2">
    <name type="scientific">Phyllobacterium sophorae</name>
    <dbReference type="NCBI Taxonomy" id="1520277"/>
    <lineage>
        <taxon>Bacteria</taxon>
        <taxon>Pseudomonadati</taxon>
        <taxon>Pseudomonadota</taxon>
        <taxon>Alphaproteobacteria</taxon>
        <taxon>Hyphomicrobiales</taxon>
        <taxon>Phyllobacteriaceae</taxon>
        <taxon>Phyllobacterium</taxon>
    </lineage>
</organism>
<name>A0A2P7B4C8_9HYPH</name>
<evidence type="ECO:0008006" key="3">
    <source>
        <dbReference type="Google" id="ProtNLM"/>
    </source>
</evidence>
<dbReference type="RefSeq" id="WP_106666428.1">
    <property type="nucleotide sequence ID" value="NZ_PGGM01000013.1"/>
</dbReference>
<dbReference type="Proteomes" id="UP000241764">
    <property type="component" value="Unassembled WGS sequence"/>
</dbReference>
<dbReference type="EMBL" id="PGGM01000013">
    <property type="protein sequence ID" value="PSH61308.1"/>
    <property type="molecule type" value="Genomic_DNA"/>
</dbReference>
<evidence type="ECO:0000313" key="1">
    <source>
        <dbReference type="EMBL" id="PSH61308.1"/>
    </source>
</evidence>
<dbReference type="PROSITE" id="PS51257">
    <property type="entry name" value="PROKAR_LIPOPROTEIN"/>
    <property type="match status" value="1"/>
</dbReference>
<dbReference type="OrthoDB" id="8446614at2"/>
<accession>A0A2P7B4C8</accession>